<accession>A0ABT0JZT2</accession>
<dbReference type="RefSeq" id="WP_248825340.1">
    <property type="nucleotide sequence ID" value="NZ_JALKFT010000014.1"/>
</dbReference>
<feature type="transmembrane region" description="Helical" evidence="1">
    <location>
        <begin position="138"/>
        <end position="160"/>
    </location>
</feature>
<protein>
    <submittedName>
        <fullName evidence="2">DUF6328 family protein</fullName>
    </submittedName>
</protein>
<name>A0ABT0JZT2_9ACTN</name>
<dbReference type="InterPro" id="IPR046291">
    <property type="entry name" value="DUF6328"/>
</dbReference>
<keyword evidence="1" id="KW-0812">Transmembrane</keyword>
<keyword evidence="3" id="KW-1185">Reference proteome</keyword>
<evidence type="ECO:0000313" key="2">
    <source>
        <dbReference type="EMBL" id="MCK9877040.1"/>
    </source>
</evidence>
<dbReference type="InterPro" id="IPR036259">
    <property type="entry name" value="MFS_trans_sf"/>
</dbReference>
<evidence type="ECO:0000313" key="3">
    <source>
        <dbReference type="Proteomes" id="UP001201873"/>
    </source>
</evidence>
<keyword evidence="1" id="KW-1133">Transmembrane helix</keyword>
<dbReference type="Pfam" id="PF19853">
    <property type="entry name" value="DUF6328"/>
    <property type="match status" value="1"/>
</dbReference>
<sequence>MTQDKAPDTEDAAQARGETLAERADRNWGELLQELRVAQTGVQVLTAFLLSLPFQQRFTTLNHEQRVLYLVIVVLSAGATGLLVMPVSMHRAVFGRREKGALVHIASRVAQAGIALLALALSGVVALIFDVVEGRTAAIIAGAMALVLLVVLWAVVPLAVRLRGRRTTGRQVAW</sequence>
<dbReference type="SUPFAM" id="SSF103473">
    <property type="entry name" value="MFS general substrate transporter"/>
    <property type="match status" value="1"/>
</dbReference>
<feature type="transmembrane region" description="Helical" evidence="1">
    <location>
        <begin position="109"/>
        <end position="132"/>
    </location>
</feature>
<feature type="transmembrane region" description="Helical" evidence="1">
    <location>
        <begin position="67"/>
        <end position="88"/>
    </location>
</feature>
<comment type="caution">
    <text evidence="2">The sequence shown here is derived from an EMBL/GenBank/DDBJ whole genome shotgun (WGS) entry which is preliminary data.</text>
</comment>
<dbReference type="Proteomes" id="UP001201873">
    <property type="component" value="Unassembled WGS sequence"/>
</dbReference>
<evidence type="ECO:0000256" key="1">
    <source>
        <dbReference type="SAM" id="Phobius"/>
    </source>
</evidence>
<gene>
    <name evidence="2" type="ORF">MXD59_14875</name>
</gene>
<keyword evidence="1" id="KW-0472">Membrane</keyword>
<proteinExistence type="predicted"/>
<dbReference type="EMBL" id="JALKFT010000014">
    <property type="protein sequence ID" value="MCK9877040.1"/>
    <property type="molecule type" value="Genomic_DNA"/>
</dbReference>
<organism evidence="2 3">
    <name type="scientific">Frankia umida</name>
    <dbReference type="NCBI Taxonomy" id="573489"/>
    <lineage>
        <taxon>Bacteria</taxon>
        <taxon>Bacillati</taxon>
        <taxon>Actinomycetota</taxon>
        <taxon>Actinomycetes</taxon>
        <taxon>Frankiales</taxon>
        <taxon>Frankiaceae</taxon>
        <taxon>Frankia</taxon>
    </lineage>
</organism>
<reference evidence="2 3" key="1">
    <citation type="submission" date="2022-04" db="EMBL/GenBank/DDBJ databases">
        <title>Genome diversity in the genus Frankia.</title>
        <authorList>
            <person name="Carlos-Shanley C."/>
            <person name="Hahn D."/>
        </authorList>
    </citation>
    <scope>NUCLEOTIDE SEQUENCE [LARGE SCALE GENOMIC DNA]</scope>
    <source>
        <strain evidence="2 3">Ag45/Mut15</strain>
    </source>
</reference>